<protein>
    <submittedName>
        <fullName evidence="1">Host cell division inhibitor Icd-like protein</fullName>
    </submittedName>
</protein>
<dbReference type="Proteomes" id="UP000229713">
    <property type="component" value="Unassembled WGS sequence"/>
</dbReference>
<dbReference type="NCBIfam" id="NF033153">
    <property type="entry name" value="phage_ICD_like"/>
    <property type="match status" value="1"/>
</dbReference>
<name>A0A855F389_RAOOR</name>
<gene>
    <name evidence="1" type="ORF">CFY86_03820</name>
</gene>
<dbReference type="RefSeq" id="WP_022065369.1">
    <property type="nucleotide sequence ID" value="NZ_CP146548.1"/>
</dbReference>
<reference evidence="1 2" key="1">
    <citation type="submission" date="2017-07" db="EMBL/GenBank/DDBJ databases">
        <title>Raoultella ornithinolytica strain HH3 draft genome.</title>
        <authorList>
            <person name="Duceppe M.-O."/>
            <person name="Huang H."/>
            <person name="Phipps-Todd B."/>
        </authorList>
    </citation>
    <scope>NUCLEOTIDE SEQUENCE [LARGE SCALE GENOMIC DNA]</scope>
    <source>
        <strain evidence="1 2">HH3</strain>
    </source>
</reference>
<evidence type="ECO:0000313" key="2">
    <source>
        <dbReference type="Proteomes" id="UP000229713"/>
    </source>
</evidence>
<evidence type="ECO:0000313" key="1">
    <source>
        <dbReference type="EMBL" id="PIK93419.1"/>
    </source>
</evidence>
<comment type="caution">
    <text evidence="1">The sequence shown here is derived from an EMBL/GenBank/DDBJ whole genome shotgun (WGS) entry which is preliminary data.</text>
</comment>
<sequence length="92" mass="10288">MHNPQPKNFTWLFLATYADAKLLPIVLRTQANTEDEARSQLSGDFSLTFAAKIRSDCPLTCHWVDRDSSVLWSVMGCNADASIQQMKGGRNV</sequence>
<dbReference type="AlphaFoldDB" id="A0A855F389"/>
<organism evidence="1 2">
    <name type="scientific">Raoultella ornithinolytica</name>
    <name type="common">Klebsiella ornithinolytica</name>
    <dbReference type="NCBI Taxonomy" id="54291"/>
    <lineage>
        <taxon>Bacteria</taxon>
        <taxon>Pseudomonadati</taxon>
        <taxon>Pseudomonadota</taxon>
        <taxon>Gammaproteobacteria</taxon>
        <taxon>Enterobacterales</taxon>
        <taxon>Enterobacteriaceae</taxon>
        <taxon>Klebsiella/Raoultella group</taxon>
        <taxon>Raoultella</taxon>
    </lineage>
</organism>
<dbReference type="EMBL" id="NKYI01000010">
    <property type="protein sequence ID" value="PIK93419.1"/>
    <property type="molecule type" value="Genomic_DNA"/>
</dbReference>
<accession>A0A855F389</accession>
<proteinExistence type="predicted"/>